<reference evidence="3 4" key="1">
    <citation type="submission" date="2024-03" db="EMBL/GenBank/DDBJ databases">
        <title>The genome assembly and annotation of the cricket Gryllus longicercus Weissman &amp; Gray.</title>
        <authorList>
            <person name="Szrajer S."/>
            <person name="Gray D."/>
            <person name="Ylla G."/>
        </authorList>
    </citation>
    <scope>NUCLEOTIDE SEQUENCE [LARGE SCALE GENOMIC DNA]</scope>
    <source>
        <strain evidence="3">DAG 2021-001</strain>
        <tissue evidence="3">Whole body minus gut</tissue>
    </source>
</reference>
<organism evidence="3 4">
    <name type="scientific">Gryllus longicercus</name>
    <dbReference type="NCBI Taxonomy" id="2509291"/>
    <lineage>
        <taxon>Eukaryota</taxon>
        <taxon>Metazoa</taxon>
        <taxon>Ecdysozoa</taxon>
        <taxon>Arthropoda</taxon>
        <taxon>Hexapoda</taxon>
        <taxon>Insecta</taxon>
        <taxon>Pterygota</taxon>
        <taxon>Neoptera</taxon>
        <taxon>Polyneoptera</taxon>
        <taxon>Orthoptera</taxon>
        <taxon>Ensifera</taxon>
        <taxon>Gryllidea</taxon>
        <taxon>Grylloidea</taxon>
        <taxon>Gryllidae</taxon>
        <taxon>Gryllinae</taxon>
        <taxon>Gryllus</taxon>
    </lineage>
</organism>
<protein>
    <submittedName>
        <fullName evidence="3">Uncharacterized protein</fullName>
    </submittedName>
</protein>
<dbReference type="Pfam" id="PF15497">
    <property type="entry name" value="SNAPC5"/>
    <property type="match status" value="1"/>
</dbReference>
<evidence type="ECO:0000313" key="4">
    <source>
        <dbReference type="Proteomes" id="UP001378592"/>
    </source>
</evidence>
<gene>
    <name evidence="3" type="ORF">R5R35_014435</name>
</gene>
<keyword evidence="4" id="KW-1185">Reference proteome</keyword>
<comment type="caution">
    <text evidence="3">The sequence shown here is derived from an EMBL/GenBank/DDBJ whole genome shotgun (WGS) entry which is preliminary data.</text>
</comment>
<feature type="coiled-coil region" evidence="1">
    <location>
        <begin position="28"/>
        <end position="62"/>
    </location>
</feature>
<evidence type="ECO:0000313" key="3">
    <source>
        <dbReference type="EMBL" id="KAK7788746.1"/>
    </source>
</evidence>
<dbReference type="Proteomes" id="UP001378592">
    <property type="component" value="Unassembled WGS sequence"/>
</dbReference>
<accession>A0AAN9VC86</accession>
<dbReference type="GO" id="GO:0006384">
    <property type="term" value="P:transcription initiation at RNA polymerase III promoter"/>
    <property type="evidence" value="ECO:0007669"/>
    <property type="project" value="InterPro"/>
</dbReference>
<sequence>MGSKVHIATLRRKQVKLITHEKTLRNCLDMIKDQQRKLEIERLQLESMLDALNLDLNQTRSRQEFPPLTTELENVINEQELELGVPALQQMLTGSFYSNENEEEDEGGGDDYDDDDNDNDNDDDNNGGCVGGSVGASSANPSKRTKIDESLSGLQSDIFDFMDTLD</sequence>
<dbReference type="InterPro" id="IPR029138">
    <property type="entry name" value="SNAPC5"/>
</dbReference>
<dbReference type="AlphaFoldDB" id="A0AAN9VC86"/>
<feature type="region of interest" description="Disordered" evidence="2">
    <location>
        <begin position="92"/>
        <end position="155"/>
    </location>
</feature>
<evidence type="ECO:0000256" key="1">
    <source>
        <dbReference type="SAM" id="Coils"/>
    </source>
</evidence>
<evidence type="ECO:0000256" key="2">
    <source>
        <dbReference type="SAM" id="MobiDB-lite"/>
    </source>
</evidence>
<feature type="compositionally biased region" description="Acidic residues" evidence="2">
    <location>
        <begin position="100"/>
        <end position="125"/>
    </location>
</feature>
<name>A0AAN9VC86_9ORTH</name>
<dbReference type="GO" id="GO:0006366">
    <property type="term" value="P:transcription by RNA polymerase II"/>
    <property type="evidence" value="ECO:0007669"/>
    <property type="project" value="InterPro"/>
</dbReference>
<dbReference type="EMBL" id="JAZDUA010000938">
    <property type="protein sequence ID" value="KAK7788746.1"/>
    <property type="molecule type" value="Genomic_DNA"/>
</dbReference>
<keyword evidence="1" id="KW-0175">Coiled coil</keyword>
<proteinExistence type="predicted"/>
<dbReference type="GO" id="GO:0005634">
    <property type="term" value="C:nucleus"/>
    <property type="evidence" value="ECO:0007669"/>
    <property type="project" value="InterPro"/>
</dbReference>